<accession>A0A4R1HIJ7</accession>
<dbReference type="Gene3D" id="3.40.50.2300">
    <property type="match status" value="1"/>
</dbReference>
<dbReference type="InterPro" id="IPR011006">
    <property type="entry name" value="CheY-like_superfamily"/>
</dbReference>
<feature type="domain" description="Response regulatory" evidence="7">
    <location>
        <begin position="33"/>
        <end position="142"/>
    </location>
</feature>
<evidence type="ECO:0000259" key="8">
    <source>
        <dbReference type="PROSITE" id="PS51755"/>
    </source>
</evidence>
<comment type="caution">
    <text evidence="9">The sequence shown here is derived from an EMBL/GenBank/DDBJ whole genome shotgun (WGS) entry which is preliminary data.</text>
</comment>
<evidence type="ECO:0000256" key="6">
    <source>
        <dbReference type="SAM" id="MobiDB-lite"/>
    </source>
</evidence>
<feature type="domain" description="OmpR/PhoB-type" evidence="8">
    <location>
        <begin position="157"/>
        <end position="251"/>
    </location>
</feature>
<keyword evidence="3 5" id="KW-0238">DNA-binding</keyword>
<dbReference type="EMBL" id="SMFZ01000002">
    <property type="protein sequence ID" value="TCK22077.1"/>
    <property type="molecule type" value="Genomic_DNA"/>
</dbReference>
<proteinExistence type="predicted"/>
<evidence type="ECO:0000256" key="4">
    <source>
        <dbReference type="PROSITE-ProRule" id="PRU00169"/>
    </source>
</evidence>
<dbReference type="InterPro" id="IPR036388">
    <property type="entry name" value="WH-like_DNA-bd_sf"/>
</dbReference>
<evidence type="ECO:0000313" key="10">
    <source>
        <dbReference type="Proteomes" id="UP000295560"/>
    </source>
</evidence>
<dbReference type="SMART" id="SM00862">
    <property type="entry name" value="Trans_reg_C"/>
    <property type="match status" value="1"/>
</dbReference>
<dbReference type="SUPFAM" id="SSF52172">
    <property type="entry name" value="CheY-like"/>
    <property type="match status" value="1"/>
</dbReference>
<evidence type="ECO:0000313" key="9">
    <source>
        <dbReference type="EMBL" id="TCK22077.1"/>
    </source>
</evidence>
<dbReference type="GO" id="GO:0006355">
    <property type="term" value="P:regulation of DNA-templated transcription"/>
    <property type="evidence" value="ECO:0007669"/>
    <property type="project" value="InterPro"/>
</dbReference>
<feature type="region of interest" description="Disordered" evidence="6">
    <location>
        <begin position="1"/>
        <end position="25"/>
    </location>
</feature>
<dbReference type="GO" id="GO:0000156">
    <property type="term" value="F:phosphorelay response regulator activity"/>
    <property type="evidence" value="ECO:0007669"/>
    <property type="project" value="TreeGrafter"/>
</dbReference>
<feature type="modified residue" description="4-aspartylphosphate" evidence="4">
    <location>
        <position position="78"/>
    </location>
</feature>
<sequence length="256" mass="27779">MPDPLPIGPHAANTAPARPLVPDPRTPVDVRVTVDLVVARGRRWAPLAGDLRRHDVDVRVAHELHDELRATPDAVLFDLDSRALGGLASCRRIRRRSTVPIIGLSRRTGACGGIRSLQAGLDDHVAGHWCGVELAARVRAVLRRSRCAARRDVSVDGDTVDVGPMRLRRRPPGVQVNGVPILLTPTEHELLALFASNPDAVFTRSQISEAVWGTPDVAGRAIDTTIARLRRKLGEKAWIVTVHGVGFRMGGSLRTV</sequence>
<name>A0A4R1HIJ7_PSEEN</name>
<dbReference type="RefSeq" id="WP_132430745.1">
    <property type="nucleotide sequence ID" value="NZ_SMFZ01000002.1"/>
</dbReference>
<dbReference type="PANTHER" id="PTHR48111:SF40">
    <property type="entry name" value="PHOSPHATE REGULON TRANSCRIPTIONAL REGULATORY PROTEIN PHOB"/>
    <property type="match status" value="1"/>
</dbReference>
<organism evidence="9 10">
    <name type="scientific">Pseudonocardia endophytica</name>
    <dbReference type="NCBI Taxonomy" id="401976"/>
    <lineage>
        <taxon>Bacteria</taxon>
        <taxon>Bacillati</taxon>
        <taxon>Actinomycetota</taxon>
        <taxon>Actinomycetes</taxon>
        <taxon>Pseudonocardiales</taxon>
        <taxon>Pseudonocardiaceae</taxon>
        <taxon>Pseudonocardia</taxon>
    </lineage>
</organism>
<dbReference type="InterPro" id="IPR001789">
    <property type="entry name" value="Sig_transdc_resp-reg_receiver"/>
</dbReference>
<dbReference type="PROSITE" id="PS51755">
    <property type="entry name" value="OMPR_PHOB"/>
    <property type="match status" value="1"/>
</dbReference>
<dbReference type="GO" id="GO:0005829">
    <property type="term" value="C:cytosol"/>
    <property type="evidence" value="ECO:0007669"/>
    <property type="project" value="TreeGrafter"/>
</dbReference>
<dbReference type="PANTHER" id="PTHR48111">
    <property type="entry name" value="REGULATOR OF RPOS"/>
    <property type="match status" value="1"/>
</dbReference>
<dbReference type="GO" id="GO:0000976">
    <property type="term" value="F:transcription cis-regulatory region binding"/>
    <property type="evidence" value="ECO:0007669"/>
    <property type="project" value="TreeGrafter"/>
</dbReference>
<protein>
    <submittedName>
        <fullName evidence="9">DNA-binding response OmpR family regulator</fullName>
    </submittedName>
</protein>
<keyword evidence="2" id="KW-0902">Two-component regulatory system</keyword>
<evidence type="ECO:0000256" key="3">
    <source>
        <dbReference type="ARBA" id="ARBA00023125"/>
    </source>
</evidence>
<gene>
    <name evidence="9" type="ORF">EV378_6075</name>
</gene>
<dbReference type="InterPro" id="IPR039420">
    <property type="entry name" value="WalR-like"/>
</dbReference>
<dbReference type="GO" id="GO:0032993">
    <property type="term" value="C:protein-DNA complex"/>
    <property type="evidence" value="ECO:0007669"/>
    <property type="project" value="TreeGrafter"/>
</dbReference>
<dbReference type="SUPFAM" id="SSF46894">
    <property type="entry name" value="C-terminal effector domain of the bipartite response regulators"/>
    <property type="match status" value="1"/>
</dbReference>
<dbReference type="PROSITE" id="PS50110">
    <property type="entry name" value="RESPONSE_REGULATORY"/>
    <property type="match status" value="1"/>
</dbReference>
<evidence type="ECO:0000259" key="7">
    <source>
        <dbReference type="PROSITE" id="PS50110"/>
    </source>
</evidence>
<keyword evidence="1 4" id="KW-0597">Phosphoprotein</keyword>
<dbReference type="InterPro" id="IPR001867">
    <property type="entry name" value="OmpR/PhoB-type_DNA-bd"/>
</dbReference>
<keyword evidence="10" id="KW-1185">Reference proteome</keyword>
<evidence type="ECO:0000256" key="2">
    <source>
        <dbReference type="ARBA" id="ARBA00023012"/>
    </source>
</evidence>
<reference evidence="9 10" key="1">
    <citation type="submission" date="2019-03" db="EMBL/GenBank/DDBJ databases">
        <title>Sequencing the genomes of 1000 actinobacteria strains.</title>
        <authorList>
            <person name="Klenk H.-P."/>
        </authorList>
    </citation>
    <scope>NUCLEOTIDE SEQUENCE [LARGE SCALE GENOMIC DNA]</scope>
    <source>
        <strain evidence="9 10">DSM 44969</strain>
    </source>
</reference>
<dbReference type="InterPro" id="IPR016032">
    <property type="entry name" value="Sig_transdc_resp-reg_C-effctor"/>
</dbReference>
<dbReference type="OrthoDB" id="8927943at2"/>
<dbReference type="Gene3D" id="1.10.10.10">
    <property type="entry name" value="Winged helix-like DNA-binding domain superfamily/Winged helix DNA-binding domain"/>
    <property type="match status" value="1"/>
</dbReference>
<feature type="DNA-binding region" description="OmpR/PhoB-type" evidence="5">
    <location>
        <begin position="157"/>
        <end position="251"/>
    </location>
</feature>
<dbReference type="CDD" id="cd00383">
    <property type="entry name" value="trans_reg_C"/>
    <property type="match status" value="1"/>
</dbReference>
<dbReference type="AlphaFoldDB" id="A0A4R1HIJ7"/>
<dbReference type="Proteomes" id="UP000295560">
    <property type="component" value="Unassembled WGS sequence"/>
</dbReference>
<evidence type="ECO:0000256" key="5">
    <source>
        <dbReference type="PROSITE-ProRule" id="PRU01091"/>
    </source>
</evidence>
<evidence type="ECO:0000256" key="1">
    <source>
        <dbReference type="ARBA" id="ARBA00022553"/>
    </source>
</evidence>
<dbReference type="Pfam" id="PF00486">
    <property type="entry name" value="Trans_reg_C"/>
    <property type="match status" value="1"/>
</dbReference>